<feature type="chain" id="PRO_5022173578" description="Lipoprotein" evidence="2">
    <location>
        <begin position="20"/>
        <end position="188"/>
    </location>
</feature>
<organism evidence="3 4">
    <name type="scientific">Swaminathania salitolerans</name>
    <dbReference type="NCBI Taxonomy" id="182838"/>
    <lineage>
        <taxon>Bacteria</taxon>
        <taxon>Pseudomonadati</taxon>
        <taxon>Pseudomonadota</taxon>
        <taxon>Alphaproteobacteria</taxon>
        <taxon>Acetobacterales</taxon>
        <taxon>Acetobacteraceae</taxon>
        <taxon>Swaminathania</taxon>
    </lineage>
</organism>
<evidence type="ECO:0000313" key="4">
    <source>
        <dbReference type="Proteomes" id="UP000321405"/>
    </source>
</evidence>
<reference evidence="3 4" key="1">
    <citation type="submission" date="2019-07" db="EMBL/GenBank/DDBJ databases">
        <title>Whole genome shotgun sequence of Swaminathania salitolerans NBRC 104436.</title>
        <authorList>
            <person name="Hosoyama A."/>
            <person name="Uohara A."/>
            <person name="Ohji S."/>
            <person name="Ichikawa N."/>
        </authorList>
    </citation>
    <scope>NUCLEOTIDE SEQUENCE [LARGE SCALE GENOMIC DNA]</scope>
    <source>
        <strain evidence="3 4">NBRC 104436</strain>
    </source>
</reference>
<accession>A0A511BNZ9</accession>
<comment type="caution">
    <text evidence="3">The sequence shown here is derived from an EMBL/GenBank/DDBJ whole genome shotgun (WGS) entry which is preliminary data.</text>
</comment>
<dbReference type="Proteomes" id="UP000321405">
    <property type="component" value="Unassembled WGS sequence"/>
</dbReference>
<gene>
    <name evidence="3" type="ORF">SSA02_12200</name>
</gene>
<feature type="region of interest" description="Disordered" evidence="1">
    <location>
        <begin position="127"/>
        <end position="188"/>
    </location>
</feature>
<name>A0A511BNZ9_9PROT</name>
<dbReference type="EMBL" id="BJVC01000002">
    <property type="protein sequence ID" value="GEL02057.1"/>
    <property type="molecule type" value="Genomic_DNA"/>
</dbReference>
<keyword evidence="4" id="KW-1185">Reference proteome</keyword>
<evidence type="ECO:0000313" key="3">
    <source>
        <dbReference type="EMBL" id="GEL02057.1"/>
    </source>
</evidence>
<dbReference type="PROSITE" id="PS51257">
    <property type="entry name" value="PROKAR_LIPOPROTEIN"/>
    <property type="match status" value="1"/>
</dbReference>
<evidence type="ECO:0000256" key="1">
    <source>
        <dbReference type="SAM" id="MobiDB-lite"/>
    </source>
</evidence>
<sequence>MKKAALLALSAFLSGCSGFGKFVHDTASLPGANPNMPEGTSENLARVRGHSYVAEPILPASGNVWPGAPQPLPTLRDVESSPHGLTESLSDPNSYFGAMATNHGEGHDNGPLFDDGGVLSIGEHDNVVNGVRPPTRPSLPSSVEDNAGKYISPSRSGTIVIPNGDGTTTLIAPDGTVRVTKDGAASKP</sequence>
<evidence type="ECO:0000256" key="2">
    <source>
        <dbReference type="SAM" id="SignalP"/>
    </source>
</evidence>
<dbReference type="AlphaFoldDB" id="A0A511BNZ9"/>
<proteinExistence type="predicted"/>
<evidence type="ECO:0008006" key="5">
    <source>
        <dbReference type="Google" id="ProtNLM"/>
    </source>
</evidence>
<keyword evidence="2" id="KW-0732">Signal</keyword>
<dbReference type="RefSeq" id="WP_147093094.1">
    <property type="nucleotide sequence ID" value="NZ_BJVC01000002.1"/>
</dbReference>
<dbReference type="OrthoDB" id="7283399at2"/>
<protein>
    <recommendedName>
        <fullName evidence="5">Lipoprotein</fullName>
    </recommendedName>
</protein>
<feature type="signal peptide" evidence="2">
    <location>
        <begin position="1"/>
        <end position="19"/>
    </location>
</feature>